<sequence length="161" mass="17298">MSAKKGVIVEEAPKFTPEEMAAAAAQIPAVAVNAEASAAEAGTEEVSVAEKEAPSAAAEETRAEPETSFALSRPVEHEGATYERVELDRARLTGEATAKAERLFLIECPRFPDTVNRLESMVFWQILGAIAAGVPYAAVKKMDLLDAWRLAGDAKELFFES</sequence>
<accession>A0ABM9ZSN3</accession>
<organism evidence="2 3">
    <name type="scientific">Pyramidobacter piscolens W5455</name>
    <dbReference type="NCBI Taxonomy" id="352165"/>
    <lineage>
        <taxon>Bacteria</taxon>
        <taxon>Thermotogati</taxon>
        <taxon>Synergistota</taxon>
        <taxon>Synergistia</taxon>
        <taxon>Synergistales</taxon>
        <taxon>Dethiosulfovibrionaceae</taxon>
        <taxon>Pyramidobacter</taxon>
    </lineage>
</organism>
<feature type="region of interest" description="Disordered" evidence="1">
    <location>
        <begin position="40"/>
        <end position="76"/>
    </location>
</feature>
<evidence type="ECO:0000256" key="1">
    <source>
        <dbReference type="SAM" id="MobiDB-lite"/>
    </source>
</evidence>
<keyword evidence="3" id="KW-1185">Reference proteome</keyword>
<evidence type="ECO:0000313" key="3">
    <source>
        <dbReference type="Proteomes" id="UP000006462"/>
    </source>
</evidence>
<dbReference type="Proteomes" id="UP000006462">
    <property type="component" value="Unassembled WGS sequence"/>
</dbReference>
<gene>
    <name evidence="2" type="ORF">HMPREF7215_2794</name>
</gene>
<dbReference type="EMBL" id="ADFP01000106">
    <property type="protein sequence ID" value="EFB89923.1"/>
    <property type="molecule type" value="Genomic_DNA"/>
</dbReference>
<reference evidence="2 3" key="1">
    <citation type="submission" date="2009-12" db="EMBL/GenBank/DDBJ databases">
        <authorList>
            <person name="Shrivastava S."/>
            <person name="Madupu R."/>
            <person name="Durkin A.S."/>
            <person name="Torralba M."/>
            <person name="Methe B."/>
            <person name="Sutton G.G."/>
            <person name="Strausberg R.L."/>
            <person name="Nelson K.E."/>
        </authorList>
    </citation>
    <scope>NUCLEOTIDE SEQUENCE [LARGE SCALE GENOMIC DNA]</scope>
    <source>
        <strain evidence="2 3">W5455</strain>
    </source>
</reference>
<comment type="caution">
    <text evidence="2">The sequence shown here is derived from an EMBL/GenBank/DDBJ whole genome shotgun (WGS) entry which is preliminary data.</text>
</comment>
<name>A0ABM9ZSN3_9BACT</name>
<evidence type="ECO:0008006" key="4">
    <source>
        <dbReference type="Google" id="ProtNLM"/>
    </source>
</evidence>
<evidence type="ECO:0000313" key="2">
    <source>
        <dbReference type="EMBL" id="EFB89923.1"/>
    </source>
</evidence>
<proteinExistence type="predicted"/>
<dbReference type="RefSeq" id="WP_009165640.1">
    <property type="nucleotide sequence ID" value="NZ_ADFP01000106.1"/>
</dbReference>
<feature type="compositionally biased region" description="Basic and acidic residues" evidence="1">
    <location>
        <begin position="48"/>
        <end position="65"/>
    </location>
</feature>
<protein>
    <recommendedName>
        <fullName evidence="4">Phage tail assembly protein</fullName>
    </recommendedName>
</protein>